<reference evidence="6 7" key="1">
    <citation type="submission" date="2020-08" db="EMBL/GenBank/DDBJ databases">
        <title>Genomic Encyclopedia of Type Strains, Phase III (KMG-III): the genomes of soil and plant-associated and newly described type strains.</title>
        <authorList>
            <person name="Whitman W."/>
        </authorList>
    </citation>
    <scope>NUCLEOTIDE SEQUENCE [LARGE SCALE GENOMIC DNA]</scope>
    <source>
        <strain evidence="6 7">CECT 8840</strain>
    </source>
</reference>
<dbReference type="InterPro" id="IPR001647">
    <property type="entry name" value="HTH_TetR"/>
</dbReference>
<dbReference type="PANTHER" id="PTHR30055:SF238">
    <property type="entry name" value="MYCOFACTOCIN BIOSYNTHESIS TRANSCRIPTIONAL REGULATOR MFTR-RELATED"/>
    <property type="match status" value="1"/>
</dbReference>
<organism evidence="6 7">
    <name type="scientific">Streptosporangium saharense</name>
    <dbReference type="NCBI Taxonomy" id="1706840"/>
    <lineage>
        <taxon>Bacteria</taxon>
        <taxon>Bacillati</taxon>
        <taxon>Actinomycetota</taxon>
        <taxon>Actinomycetes</taxon>
        <taxon>Streptosporangiales</taxon>
        <taxon>Streptosporangiaceae</taxon>
        <taxon>Streptosporangium</taxon>
    </lineage>
</organism>
<dbReference type="SUPFAM" id="SSF46689">
    <property type="entry name" value="Homeodomain-like"/>
    <property type="match status" value="1"/>
</dbReference>
<sequence length="199" mass="21638">MKSDDPPRRRAPGMSQERRREMIVMAALPLVAEYGAAVTTAQIAKAAGIGEATVFRAFTDKDELLDACVAEALRSDHVLEQLASVPLDQPLTERLAEAADAMRAHMTRIGSVLGALHASGRRSRGPQPRELPDRATSFRATREALTELFEPDRDRLRLPPERLAALFLSLMFAGARGAAGDPESSITEVVDVFVHGILK</sequence>
<evidence type="ECO:0000256" key="3">
    <source>
        <dbReference type="ARBA" id="ARBA00023163"/>
    </source>
</evidence>
<dbReference type="RefSeq" id="WP_246435617.1">
    <property type="nucleotide sequence ID" value="NZ_JACHJP010000003.1"/>
</dbReference>
<evidence type="ECO:0000313" key="7">
    <source>
        <dbReference type="Proteomes" id="UP000552644"/>
    </source>
</evidence>
<dbReference type="InterPro" id="IPR050109">
    <property type="entry name" value="HTH-type_TetR-like_transc_reg"/>
</dbReference>
<dbReference type="GO" id="GO:0000976">
    <property type="term" value="F:transcription cis-regulatory region binding"/>
    <property type="evidence" value="ECO:0007669"/>
    <property type="project" value="TreeGrafter"/>
</dbReference>
<dbReference type="Proteomes" id="UP000552644">
    <property type="component" value="Unassembled WGS sequence"/>
</dbReference>
<comment type="caution">
    <text evidence="6">The sequence shown here is derived from an EMBL/GenBank/DDBJ whole genome shotgun (WGS) entry which is preliminary data.</text>
</comment>
<dbReference type="InterPro" id="IPR009057">
    <property type="entry name" value="Homeodomain-like_sf"/>
</dbReference>
<proteinExistence type="predicted"/>
<dbReference type="PANTHER" id="PTHR30055">
    <property type="entry name" value="HTH-TYPE TRANSCRIPTIONAL REGULATOR RUTR"/>
    <property type="match status" value="1"/>
</dbReference>
<evidence type="ECO:0000256" key="2">
    <source>
        <dbReference type="ARBA" id="ARBA00023125"/>
    </source>
</evidence>
<dbReference type="EMBL" id="JACHJP010000003">
    <property type="protein sequence ID" value="MBB4916760.1"/>
    <property type="molecule type" value="Genomic_DNA"/>
</dbReference>
<keyword evidence="1" id="KW-0805">Transcription regulation</keyword>
<dbReference type="AlphaFoldDB" id="A0A7W7QNE9"/>
<protein>
    <submittedName>
        <fullName evidence="6">AcrR family transcriptional regulator</fullName>
    </submittedName>
</protein>
<accession>A0A7W7QNE9</accession>
<dbReference type="PROSITE" id="PS50977">
    <property type="entry name" value="HTH_TETR_2"/>
    <property type="match status" value="1"/>
</dbReference>
<keyword evidence="2 4" id="KW-0238">DNA-binding</keyword>
<feature type="DNA-binding region" description="H-T-H motif" evidence="4">
    <location>
        <begin position="39"/>
        <end position="58"/>
    </location>
</feature>
<dbReference type="Pfam" id="PF00440">
    <property type="entry name" value="TetR_N"/>
    <property type="match status" value="1"/>
</dbReference>
<dbReference type="PRINTS" id="PR00455">
    <property type="entry name" value="HTHTETR"/>
</dbReference>
<gene>
    <name evidence="6" type="ORF">FHS44_003848</name>
</gene>
<feature type="domain" description="HTH tetR-type" evidence="5">
    <location>
        <begin position="17"/>
        <end position="76"/>
    </location>
</feature>
<evidence type="ECO:0000256" key="4">
    <source>
        <dbReference type="PROSITE-ProRule" id="PRU00335"/>
    </source>
</evidence>
<keyword evidence="3" id="KW-0804">Transcription</keyword>
<evidence type="ECO:0000313" key="6">
    <source>
        <dbReference type="EMBL" id="MBB4916760.1"/>
    </source>
</evidence>
<name>A0A7W7QNE9_9ACTN</name>
<dbReference type="GO" id="GO:0003700">
    <property type="term" value="F:DNA-binding transcription factor activity"/>
    <property type="evidence" value="ECO:0007669"/>
    <property type="project" value="TreeGrafter"/>
</dbReference>
<evidence type="ECO:0000259" key="5">
    <source>
        <dbReference type="PROSITE" id="PS50977"/>
    </source>
</evidence>
<keyword evidence="7" id="KW-1185">Reference proteome</keyword>
<evidence type="ECO:0000256" key="1">
    <source>
        <dbReference type="ARBA" id="ARBA00023015"/>
    </source>
</evidence>
<dbReference type="Gene3D" id="1.10.357.10">
    <property type="entry name" value="Tetracycline Repressor, domain 2"/>
    <property type="match status" value="1"/>
</dbReference>